<protein>
    <submittedName>
        <fullName evidence="2">Uncharacterized protein</fullName>
    </submittedName>
</protein>
<proteinExistence type="predicted"/>
<comment type="caution">
    <text evidence="2">The sequence shown here is derived from an EMBL/GenBank/DDBJ whole genome shotgun (WGS) entry which is preliminary data.</text>
</comment>
<dbReference type="HOGENOM" id="CLU_3333313_0_0_11"/>
<feature type="region of interest" description="Disordered" evidence="1">
    <location>
        <begin position="1"/>
        <end position="38"/>
    </location>
</feature>
<evidence type="ECO:0000256" key="1">
    <source>
        <dbReference type="SAM" id="MobiDB-lite"/>
    </source>
</evidence>
<dbReference type="PATRIC" id="fig|1283301.3.peg.80"/>
<sequence>MSANIGHTLLDQETEEYRRSRTTEHLHAVSGSAWRSAP</sequence>
<keyword evidence="3" id="KW-1185">Reference proteome</keyword>
<evidence type="ECO:0000313" key="2">
    <source>
        <dbReference type="EMBL" id="EPJ42858.1"/>
    </source>
</evidence>
<dbReference type="EMBL" id="AOPY01000434">
    <property type="protein sequence ID" value="EPJ42858.1"/>
    <property type="molecule type" value="Genomic_DNA"/>
</dbReference>
<gene>
    <name evidence="2" type="ORF">STAFG_0086</name>
</gene>
<reference evidence="2 3" key="1">
    <citation type="submission" date="2013-02" db="EMBL/GenBank/DDBJ databases">
        <title>Draft Genome Sequence of Streptomyces afghaniensis, Which Produces Compounds of the Julimycin B-Complex.</title>
        <authorList>
            <person name="Gruening B.A."/>
            <person name="Praeg A."/>
            <person name="Erxleben A."/>
            <person name="Guenther S."/>
            <person name="Fiedler H.-P."/>
            <person name="Goodfellow M."/>
            <person name="Mueller M."/>
        </authorList>
    </citation>
    <scope>NUCLEOTIDE SEQUENCE [LARGE SCALE GENOMIC DNA]</scope>
    <source>
        <strain evidence="2 3">772</strain>
    </source>
</reference>
<feature type="compositionally biased region" description="Basic and acidic residues" evidence="1">
    <location>
        <begin position="15"/>
        <end position="27"/>
    </location>
</feature>
<accession>S4MTK3</accession>
<dbReference type="Proteomes" id="UP000015001">
    <property type="component" value="Unassembled WGS sequence"/>
</dbReference>
<evidence type="ECO:0000313" key="3">
    <source>
        <dbReference type="Proteomes" id="UP000015001"/>
    </source>
</evidence>
<dbReference type="AlphaFoldDB" id="S4MTK3"/>
<organism evidence="2 3">
    <name type="scientific">Streptomyces afghaniensis 772</name>
    <dbReference type="NCBI Taxonomy" id="1283301"/>
    <lineage>
        <taxon>Bacteria</taxon>
        <taxon>Bacillati</taxon>
        <taxon>Actinomycetota</taxon>
        <taxon>Actinomycetes</taxon>
        <taxon>Kitasatosporales</taxon>
        <taxon>Streptomycetaceae</taxon>
        <taxon>Streptomyces</taxon>
    </lineage>
</organism>
<name>S4MTK3_9ACTN</name>